<name>A0A6G3WS63_9ACTN</name>
<evidence type="ECO:0000313" key="2">
    <source>
        <dbReference type="EMBL" id="NEE08358.1"/>
    </source>
</evidence>
<accession>A0A6G3WS63</accession>
<gene>
    <name evidence="2" type="ORF">G3M58_18110</name>
</gene>
<proteinExistence type="predicted"/>
<dbReference type="EMBL" id="JAAGMN010001764">
    <property type="protein sequence ID" value="NEE08358.1"/>
    <property type="molecule type" value="Genomic_DNA"/>
</dbReference>
<evidence type="ECO:0000256" key="1">
    <source>
        <dbReference type="SAM" id="MobiDB-lite"/>
    </source>
</evidence>
<organism evidence="2">
    <name type="scientific">Streptomyces sp. SID7499</name>
    <dbReference type="NCBI Taxonomy" id="2706086"/>
    <lineage>
        <taxon>Bacteria</taxon>
        <taxon>Bacillati</taxon>
        <taxon>Actinomycetota</taxon>
        <taxon>Actinomycetes</taxon>
        <taxon>Kitasatosporales</taxon>
        <taxon>Streptomycetaceae</taxon>
        <taxon>Streptomyces</taxon>
    </lineage>
</organism>
<feature type="non-terminal residue" evidence="2">
    <location>
        <position position="1"/>
    </location>
</feature>
<sequence>EPDSAELLAARRWPAGHDVHHEEHGHGWVQGSGVGRVTVRFEEPWSAPGRVLTFRVDDPLLRPADPLPLVRDPADYSSWPASLPKSRSGADPSGGGESSP</sequence>
<feature type="compositionally biased region" description="Low complexity" evidence="1">
    <location>
        <begin position="61"/>
        <end position="71"/>
    </location>
</feature>
<comment type="caution">
    <text evidence="2">The sequence shown here is derived from an EMBL/GenBank/DDBJ whole genome shotgun (WGS) entry which is preliminary data.</text>
</comment>
<feature type="region of interest" description="Disordered" evidence="1">
    <location>
        <begin position="60"/>
        <end position="100"/>
    </location>
</feature>
<protein>
    <submittedName>
        <fullName evidence="2">DNA polymerase IV</fullName>
    </submittedName>
</protein>
<dbReference type="AlphaFoldDB" id="A0A6G3WS63"/>
<reference evidence="2" key="1">
    <citation type="submission" date="2020-01" db="EMBL/GenBank/DDBJ databases">
        <title>Insect and environment-associated Actinomycetes.</title>
        <authorList>
            <person name="Currrie C."/>
            <person name="Chevrette M."/>
            <person name="Carlson C."/>
            <person name="Stubbendieck R."/>
            <person name="Wendt-Pienkowski E."/>
        </authorList>
    </citation>
    <scope>NUCLEOTIDE SEQUENCE</scope>
    <source>
        <strain evidence="2">SID7499</strain>
    </source>
</reference>